<dbReference type="NCBIfam" id="TIGR03026">
    <property type="entry name" value="NDP-sugDHase"/>
    <property type="match status" value="1"/>
</dbReference>
<dbReference type="SUPFAM" id="SSF52413">
    <property type="entry name" value="UDP-glucose/GDP-mannose dehydrogenase C-terminal domain"/>
    <property type="match status" value="1"/>
</dbReference>
<dbReference type="PANTHER" id="PTHR43750:SF3">
    <property type="entry name" value="UDP-GLUCOSE 6-DEHYDROGENASE TUAD"/>
    <property type="match status" value="1"/>
</dbReference>
<evidence type="ECO:0000256" key="3">
    <source>
        <dbReference type="ARBA" id="ARBA00012954"/>
    </source>
</evidence>
<evidence type="ECO:0000256" key="6">
    <source>
        <dbReference type="ARBA" id="ARBA00047473"/>
    </source>
</evidence>
<dbReference type="InterPro" id="IPR017476">
    <property type="entry name" value="UDP-Glc/GDP-Man"/>
</dbReference>
<keyword evidence="5 7" id="KW-0520">NAD</keyword>
<protein>
    <recommendedName>
        <fullName evidence="3 7">UDP-glucose 6-dehydrogenase</fullName>
        <ecNumber evidence="3 7">1.1.1.22</ecNumber>
    </recommendedName>
</protein>
<dbReference type="EMBL" id="JBHPBY010000235">
    <property type="protein sequence ID" value="MFC1851871.1"/>
    <property type="molecule type" value="Genomic_DNA"/>
</dbReference>
<comment type="caution">
    <text evidence="9">The sequence shown here is derived from an EMBL/GenBank/DDBJ whole genome shotgun (WGS) entry which is preliminary data.</text>
</comment>
<keyword evidence="10" id="KW-1185">Reference proteome</keyword>
<evidence type="ECO:0000256" key="5">
    <source>
        <dbReference type="ARBA" id="ARBA00023027"/>
    </source>
</evidence>
<comment type="catalytic activity">
    <reaction evidence="6 7">
        <text>UDP-alpha-D-glucose + 2 NAD(+) + H2O = UDP-alpha-D-glucuronate + 2 NADH + 3 H(+)</text>
        <dbReference type="Rhea" id="RHEA:23596"/>
        <dbReference type="ChEBI" id="CHEBI:15377"/>
        <dbReference type="ChEBI" id="CHEBI:15378"/>
        <dbReference type="ChEBI" id="CHEBI:57540"/>
        <dbReference type="ChEBI" id="CHEBI:57945"/>
        <dbReference type="ChEBI" id="CHEBI:58052"/>
        <dbReference type="ChEBI" id="CHEBI:58885"/>
        <dbReference type="EC" id="1.1.1.22"/>
    </reaction>
</comment>
<evidence type="ECO:0000256" key="7">
    <source>
        <dbReference type="PIRNR" id="PIRNR000124"/>
    </source>
</evidence>
<dbReference type="Pfam" id="PF00984">
    <property type="entry name" value="UDPG_MGDP_dh"/>
    <property type="match status" value="1"/>
</dbReference>
<organism evidence="9 10">
    <name type="scientific">candidate division CSSED10-310 bacterium</name>
    <dbReference type="NCBI Taxonomy" id="2855610"/>
    <lineage>
        <taxon>Bacteria</taxon>
        <taxon>Bacteria division CSSED10-310</taxon>
    </lineage>
</organism>
<evidence type="ECO:0000256" key="4">
    <source>
        <dbReference type="ARBA" id="ARBA00023002"/>
    </source>
</evidence>
<dbReference type="InterPro" id="IPR014027">
    <property type="entry name" value="UDP-Glc/GDP-Man_DH_C"/>
</dbReference>
<dbReference type="Proteomes" id="UP001594351">
    <property type="component" value="Unassembled WGS sequence"/>
</dbReference>
<comment type="pathway">
    <text evidence="1">Nucleotide-sugar biosynthesis; UDP-alpha-D-glucuronate biosynthesis; UDP-alpha-D-glucuronate from UDP-alpha-D-glucose: step 1/1.</text>
</comment>
<dbReference type="Gene3D" id="1.20.5.100">
    <property type="entry name" value="Cytochrome c1, transmembrane anchor, C-terminal"/>
    <property type="match status" value="1"/>
</dbReference>
<evidence type="ECO:0000313" key="9">
    <source>
        <dbReference type="EMBL" id="MFC1851871.1"/>
    </source>
</evidence>
<keyword evidence="4 7" id="KW-0560">Oxidoreductase</keyword>
<dbReference type="InterPro" id="IPR008927">
    <property type="entry name" value="6-PGluconate_DH-like_C_sf"/>
</dbReference>
<dbReference type="SMART" id="SM00984">
    <property type="entry name" value="UDPG_MGDP_dh_C"/>
    <property type="match status" value="1"/>
</dbReference>
<proteinExistence type="inferred from homology"/>
<dbReference type="InterPro" id="IPR001732">
    <property type="entry name" value="UDP-Glc/GDP-Man_DH_N"/>
</dbReference>
<dbReference type="InterPro" id="IPR014026">
    <property type="entry name" value="UDP-Glc/GDP-Man_DH_dimer"/>
</dbReference>
<dbReference type="GO" id="GO:0016491">
    <property type="term" value="F:oxidoreductase activity"/>
    <property type="evidence" value="ECO:0007669"/>
    <property type="project" value="UniProtKB-KW"/>
</dbReference>
<dbReference type="PANTHER" id="PTHR43750">
    <property type="entry name" value="UDP-GLUCOSE 6-DEHYDROGENASE TUAD"/>
    <property type="match status" value="1"/>
</dbReference>
<evidence type="ECO:0000256" key="1">
    <source>
        <dbReference type="ARBA" id="ARBA00004701"/>
    </source>
</evidence>
<accession>A0ABV6Z0A3</accession>
<dbReference type="EC" id="1.1.1.22" evidence="3 7"/>
<sequence>MDMRYSIIGLGKLGASMAAAIAKRGFQVIGVDVNKNAVDLLNNSEAPVQETNLEKTIKENKKRLRATLDINEAVLDTDVSFVIVPTPSDDRGAFSLDYARTAFQSIGKAIAIKKKYHNVVLTSTVLPGSTRFGLLPLLEQESGKVCGRDFGLCYSPEFIALGSVIHDFLNPDFTLVGEFDERAGGMLEKCYEQIMENNSPCKRMTIENAELTKIALNSFVTMKISFANMLANFCQFIPEGDVDVVTDALGADQRIGHKYLKGAIGYGGPCFPRDNKALAYTAQTFGLKADLAETTDYLNRSLPDKMIQSLKNLIKPGMTVAILGLAYKPDSHVVEESQGIYLARKLSEQGIRIVAYDPLAGETARGELENQIRIYTSISECLQQADVVMITIPDQIFKALKADDFRRPGLQEMIVIDFWRILYKKLINQPHITYIPVGRCIDDNTNSNRLAKLWADTNNI</sequence>
<dbReference type="InterPro" id="IPR028357">
    <property type="entry name" value="UDPglc_DH_bac"/>
</dbReference>
<comment type="similarity">
    <text evidence="2 7">Belongs to the UDP-glucose/GDP-mannose dehydrogenase family.</text>
</comment>
<dbReference type="SUPFAM" id="SSF51735">
    <property type="entry name" value="NAD(P)-binding Rossmann-fold domains"/>
    <property type="match status" value="1"/>
</dbReference>
<reference evidence="9 10" key="1">
    <citation type="submission" date="2024-09" db="EMBL/GenBank/DDBJ databases">
        <title>Laminarin stimulates single cell rates of sulfate reduction while oxygen inhibits transcriptomic activity in coastal marine sediment.</title>
        <authorList>
            <person name="Lindsay M."/>
            <person name="Orcutt B."/>
            <person name="Emerson D."/>
            <person name="Stepanauskas R."/>
            <person name="D'Angelo T."/>
        </authorList>
    </citation>
    <scope>NUCLEOTIDE SEQUENCE [LARGE SCALE GENOMIC DNA]</scope>
    <source>
        <strain evidence="9">SAG AM-311-K15</strain>
    </source>
</reference>
<dbReference type="Gene3D" id="3.40.50.720">
    <property type="entry name" value="NAD(P)-binding Rossmann-like Domain"/>
    <property type="match status" value="2"/>
</dbReference>
<dbReference type="PIRSF" id="PIRSF500134">
    <property type="entry name" value="UDPglc_DH_bac"/>
    <property type="match status" value="1"/>
</dbReference>
<dbReference type="Pfam" id="PF03720">
    <property type="entry name" value="UDPG_MGDP_dh_C"/>
    <property type="match status" value="1"/>
</dbReference>
<evidence type="ECO:0000313" key="10">
    <source>
        <dbReference type="Proteomes" id="UP001594351"/>
    </source>
</evidence>
<dbReference type="InterPro" id="IPR036291">
    <property type="entry name" value="NAD(P)-bd_dom_sf"/>
</dbReference>
<dbReference type="SUPFAM" id="SSF48179">
    <property type="entry name" value="6-phosphogluconate dehydrogenase C-terminal domain-like"/>
    <property type="match status" value="1"/>
</dbReference>
<evidence type="ECO:0000259" key="8">
    <source>
        <dbReference type="SMART" id="SM00984"/>
    </source>
</evidence>
<dbReference type="PIRSF" id="PIRSF000124">
    <property type="entry name" value="UDPglc_GDPman_dh"/>
    <property type="match status" value="1"/>
</dbReference>
<gene>
    <name evidence="9" type="ORF">ACFL27_16895</name>
</gene>
<dbReference type="Pfam" id="PF03721">
    <property type="entry name" value="UDPG_MGDP_dh_N"/>
    <property type="match status" value="1"/>
</dbReference>
<evidence type="ECO:0000256" key="2">
    <source>
        <dbReference type="ARBA" id="ARBA00006601"/>
    </source>
</evidence>
<feature type="domain" description="UDP-glucose/GDP-mannose dehydrogenase C-terminal" evidence="8">
    <location>
        <begin position="321"/>
        <end position="424"/>
    </location>
</feature>
<name>A0ABV6Z0A3_UNCC1</name>
<dbReference type="InterPro" id="IPR036220">
    <property type="entry name" value="UDP-Glc/GDP-Man_DH_C_sf"/>
</dbReference>